<evidence type="ECO:0000313" key="3">
    <source>
        <dbReference type="Proteomes" id="UP001419268"/>
    </source>
</evidence>
<comment type="caution">
    <text evidence="2">The sequence shown here is derived from an EMBL/GenBank/DDBJ whole genome shotgun (WGS) entry which is preliminary data.</text>
</comment>
<evidence type="ECO:0000313" key="2">
    <source>
        <dbReference type="EMBL" id="KAK9094643.1"/>
    </source>
</evidence>
<name>A0AAP0ERR4_9MAGN</name>
<dbReference type="EMBL" id="JBBNAG010000011">
    <property type="protein sequence ID" value="KAK9094643.1"/>
    <property type="molecule type" value="Genomic_DNA"/>
</dbReference>
<evidence type="ECO:0000256" key="1">
    <source>
        <dbReference type="SAM" id="MobiDB-lite"/>
    </source>
</evidence>
<keyword evidence="3" id="KW-1185">Reference proteome</keyword>
<proteinExistence type="predicted"/>
<dbReference type="AlphaFoldDB" id="A0AAP0ERR4"/>
<protein>
    <submittedName>
        <fullName evidence="2">Uncharacterized protein</fullName>
    </submittedName>
</protein>
<reference evidence="2 3" key="1">
    <citation type="submission" date="2024-01" db="EMBL/GenBank/DDBJ databases">
        <title>Genome assemblies of Stephania.</title>
        <authorList>
            <person name="Yang L."/>
        </authorList>
    </citation>
    <scope>NUCLEOTIDE SEQUENCE [LARGE SCALE GENOMIC DNA]</scope>
    <source>
        <strain evidence="2">JXDWG</strain>
        <tissue evidence="2">Leaf</tissue>
    </source>
</reference>
<sequence length="288" mass="32079">MSTDESMGQGDPRRLHLIALRRRPLSCVNDALDCSTCDLALSEHQPDLALGACVSDSVDLASTVKDQVSSQLGATTGGNLATQRTIVIYHSKILLNLFWLYSLESSLSLVTIASPSYSKGKERKIGFEEEHRHPISTVAISNWDLQPADSYVSQPSVEMVKDEEADNELASGYRRVNIRHAKHCRSRVVHRRRCWFAEIVRTRRHCKLHAVRESEFHHTAGPRCFAGRPHQQLLRVTPPPASRPPQSRCSSPASPPPSPSLREERESTRGVGREIGVVGSWFKLGNFA</sequence>
<dbReference type="Proteomes" id="UP001419268">
    <property type="component" value="Unassembled WGS sequence"/>
</dbReference>
<organism evidence="2 3">
    <name type="scientific">Stephania cephalantha</name>
    <dbReference type="NCBI Taxonomy" id="152367"/>
    <lineage>
        <taxon>Eukaryota</taxon>
        <taxon>Viridiplantae</taxon>
        <taxon>Streptophyta</taxon>
        <taxon>Embryophyta</taxon>
        <taxon>Tracheophyta</taxon>
        <taxon>Spermatophyta</taxon>
        <taxon>Magnoliopsida</taxon>
        <taxon>Ranunculales</taxon>
        <taxon>Menispermaceae</taxon>
        <taxon>Menispermoideae</taxon>
        <taxon>Cissampelideae</taxon>
        <taxon>Stephania</taxon>
    </lineage>
</organism>
<accession>A0AAP0ERR4</accession>
<feature type="region of interest" description="Disordered" evidence="1">
    <location>
        <begin position="234"/>
        <end position="272"/>
    </location>
</feature>
<gene>
    <name evidence="2" type="ORF">Scep_026112</name>
</gene>
<feature type="compositionally biased region" description="Basic and acidic residues" evidence="1">
    <location>
        <begin position="261"/>
        <end position="272"/>
    </location>
</feature>